<gene>
    <name evidence="1" type="ORF">BKE38_04045</name>
</gene>
<keyword evidence="2" id="KW-1185">Reference proteome</keyword>
<evidence type="ECO:0000313" key="2">
    <source>
        <dbReference type="Proteomes" id="UP000188879"/>
    </source>
</evidence>
<reference evidence="1 2" key="1">
    <citation type="submission" date="2016-10" db="EMBL/GenBank/DDBJ databases">
        <title>Draft Genome sequence of Roseomonas sp. strain M3.</title>
        <authorList>
            <person name="Subhash Y."/>
            <person name="Lee S."/>
        </authorList>
    </citation>
    <scope>NUCLEOTIDE SEQUENCE [LARGE SCALE GENOMIC DNA]</scope>
    <source>
        <strain evidence="1 2">M3</strain>
    </source>
</reference>
<proteinExistence type="predicted"/>
<organism evidence="1 2">
    <name type="scientific">Teichococcus deserti</name>
    <dbReference type="NCBI Taxonomy" id="1817963"/>
    <lineage>
        <taxon>Bacteria</taxon>
        <taxon>Pseudomonadati</taxon>
        <taxon>Pseudomonadota</taxon>
        <taxon>Alphaproteobacteria</taxon>
        <taxon>Acetobacterales</taxon>
        <taxon>Roseomonadaceae</taxon>
        <taxon>Roseomonas</taxon>
    </lineage>
</organism>
<evidence type="ECO:0000313" key="1">
    <source>
        <dbReference type="EMBL" id="ONG57331.1"/>
    </source>
</evidence>
<comment type="caution">
    <text evidence="1">The sequence shown here is derived from an EMBL/GenBank/DDBJ whole genome shotgun (WGS) entry which is preliminary data.</text>
</comment>
<dbReference type="RefSeq" id="WP_076956105.1">
    <property type="nucleotide sequence ID" value="NZ_MLCO01000026.1"/>
</dbReference>
<dbReference type="Proteomes" id="UP000188879">
    <property type="component" value="Unassembled WGS sequence"/>
</dbReference>
<dbReference type="AlphaFoldDB" id="A0A1V2H6F1"/>
<protein>
    <submittedName>
        <fullName evidence="1">Uncharacterized protein</fullName>
    </submittedName>
</protein>
<name>A0A1V2H6F1_9PROT</name>
<accession>A0A1V2H6F1</accession>
<sequence>MNSMARKKLYTDFDRMIHTGDPLAALDRELLGKSARLHIPLRDVPDMDRIATILFVLAGRLRVLSKDKNRDFSVLFSARQAIVLANAQIRSKPRLGKDSRL</sequence>
<dbReference type="EMBL" id="MLCO01000026">
    <property type="protein sequence ID" value="ONG57331.1"/>
    <property type="molecule type" value="Genomic_DNA"/>
</dbReference>